<reference evidence="1" key="1">
    <citation type="submission" date="2023-04" db="EMBL/GenBank/DDBJ databases">
        <title>Draft Genome sequencing of Naganishia species isolated from polar environments using Oxford Nanopore Technology.</title>
        <authorList>
            <person name="Leo P."/>
            <person name="Venkateswaran K."/>
        </authorList>
    </citation>
    <scope>NUCLEOTIDE SEQUENCE</scope>
    <source>
        <strain evidence="1">MNA-CCFEE 5425</strain>
    </source>
</reference>
<evidence type="ECO:0000313" key="2">
    <source>
        <dbReference type="Proteomes" id="UP001243375"/>
    </source>
</evidence>
<sequence length="1016" mass="112204">MSKSTVSHSVKACITPVWTSTFKRCRARQSSTPAAISPLRPLRNAATLTAIANPDRQRRSMSASAAQTATQETESAEMFGEESARSAAGQQLEPGHAQDQGVQASQARLAGTTSNSVFPLYRPEPSSSKASQEPEIAIPSSRAELRLAVERLEQETRALETQAAQVEKLQITNETTADLPPYSEADLEEFYRSVMTSAPSMQTRPGLLSAPPTTGPSGLLGPGEETETEPRRKMIGRRERKEILEGLEKRLTFYQVQAEEMAGSRGTGRKDATASPDVGTTSLATRDAHEVPTSIGSRPVGRRRVAGRKRVLGLIQNLVPAPARESPTEQCIAPVDETSIDKPSSEAATTTIQTGLVSRSEFLALFDDCLQSQDLATAARVLDSMRDHGLAVPAYEITSLLEAYAKKGDPTGIAELLEKEEQIGRSPSRAQLAMLVQAHLSAGKKHQAVRLLHDFEARQLTLPQSAYRSVIDTLLAPSPTMKQADKALAWDLFTHMRLVAHPVPSVELYTTMIRACADPKDPQPEVALDMFTQMVQENRQTPTADTYNMMIRALAKVKKYYYESFRLLRQMLEIHQTTLQAGLAPGQVETGYEPTVVTFNALLEGTKRVGDLGRARWILAEMAKIGAFVGEGGHTKMLSNEETMVNVFHTYAAFTPLVGRADVKVAASKAAVPDKALANPDSDPATEHEEEATAASFAEQDDPIDGRGTQEQAPREMTLLDIGSPDFVPPYQPQTAYEAFTEASQLFDLVIYNIVSQEGAFRQVAPTHRLINAYLSVALAHAPLDEAIHMQMGIWNDECIVGLQQNLRPNGWTYVFALERCAAAKNKPEKRFLAENDVLERLWRGYEQWYTKEVAVANRLASERTLGASDNSLAQEAADRYRLNVGLGPREVERCWVAVIAAFALIENTSRALQLLGEFRDRFPPDAIISAYTPTPRFANKIRFNPSQRILEDNIPPHILFHDVERLHHRFVRDGDLQGIGKIKWTTLGYQLALEKRKNLRLAETKIKKSRKLPTV</sequence>
<evidence type="ECO:0000313" key="1">
    <source>
        <dbReference type="EMBL" id="KAJ9119133.1"/>
    </source>
</evidence>
<organism evidence="1 2">
    <name type="scientific">Naganishia vaughanmartiniae</name>
    <dbReference type="NCBI Taxonomy" id="1424756"/>
    <lineage>
        <taxon>Eukaryota</taxon>
        <taxon>Fungi</taxon>
        <taxon>Dikarya</taxon>
        <taxon>Basidiomycota</taxon>
        <taxon>Agaricomycotina</taxon>
        <taxon>Tremellomycetes</taxon>
        <taxon>Filobasidiales</taxon>
        <taxon>Filobasidiaceae</taxon>
        <taxon>Naganishia</taxon>
    </lineage>
</organism>
<proteinExistence type="predicted"/>
<keyword evidence="2" id="KW-1185">Reference proteome</keyword>
<name>A0ACC2X685_9TREE</name>
<gene>
    <name evidence="1" type="ORF">QFC22_003624</name>
</gene>
<accession>A0ACC2X685</accession>
<dbReference type="EMBL" id="JASBWU010000009">
    <property type="protein sequence ID" value="KAJ9119133.1"/>
    <property type="molecule type" value="Genomic_DNA"/>
</dbReference>
<comment type="caution">
    <text evidence="1">The sequence shown here is derived from an EMBL/GenBank/DDBJ whole genome shotgun (WGS) entry which is preliminary data.</text>
</comment>
<protein>
    <submittedName>
        <fullName evidence="1">Uncharacterized protein</fullName>
    </submittedName>
</protein>
<dbReference type="Proteomes" id="UP001243375">
    <property type="component" value="Unassembled WGS sequence"/>
</dbReference>